<dbReference type="Ensembl" id="ENSPNAT00000009612.2">
    <property type="protein sequence ID" value="ENSPNAP00000024662.2"/>
    <property type="gene ID" value="ENSPNAG00000009286.2"/>
</dbReference>
<reference evidence="4" key="2">
    <citation type="submission" date="2025-08" db="UniProtKB">
        <authorList>
            <consortium name="Ensembl"/>
        </authorList>
    </citation>
    <scope>IDENTIFICATION</scope>
</reference>
<dbReference type="OMA" id="MSYHHEI"/>
<evidence type="ECO:0000313" key="5">
    <source>
        <dbReference type="Proteomes" id="UP001501920"/>
    </source>
</evidence>
<protein>
    <recommendedName>
        <fullName evidence="3">Immunoglobulin domain-containing protein</fullName>
    </recommendedName>
</protein>
<dbReference type="Proteomes" id="UP001501920">
    <property type="component" value="Chromosome 22"/>
</dbReference>
<feature type="signal peptide" evidence="2">
    <location>
        <begin position="1"/>
        <end position="18"/>
    </location>
</feature>
<keyword evidence="1" id="KW-1133">Transmembrane helix</keyword>
<evidence type="ECO:0000256" key="1">
    <source>
        <dbReference type="SAM" id="Phobius"/>
    </source>
</evidence>
<evidence type="ECO:0000256" key="2">
    <source>
        <dbReference type="SAM" id="SignalP"/>
    </source>
</evidence>
<dbReference type="GeneTree" id="ENSGT00740000116854"/>
<dbReference type="InterPro" id="IPR003599">
    <property type="entry name" value="Ig_sub"/>
</dbReference>
<dbReference type="InterPro" id="IPR013783">
    <property type="entry name" value="Ig-like_fold"/>
</dbReference>
<proteinExistence type="predicted"/>
<organism evidence="4 5">
    <name type="scientific">Pygocentrus nattereri</name>
    <name type="common">Red-bellied piranha</name>
    <dbReference type="NCBI Taxonomy" id="42514"/>
    <lineage>
        <taxon>Eukaryota</taxon>
        <taxon>Metazoa</taxon>
        <taxon>Chordata</taxon>
        <taxon>Craniata</taxon>
        <taxon>Vertebrata</taxon>
        <taxon>Euteleostomi</taxon>
        <taxon>Actinopterygii</taxon>
        <taxon>Neopterygii</taxon>
        <taxon>Teleostei</taxon>
        <taxon>Ostariophysi</taxon>
        <taxon>Characiformes</taxon>
        <taxon>Characoidei</taxon>
        <taxon>Pygocentrus</taxon>
    </lineage>
</organism>
<dbReference type="AlphaFoldDB" id="A0A3B4DJV7"/>
<feature type="chain" id="PRO_5043691529" description="Immunoglobulin domain-containing protein" evidence="2">
    <location>
        <begin position="19"/>
        <end position="178"/>
    </location>
</feature>
<dbReference type="SUPFAM" id="SSF48726">
    <property type="entry name" value="Immunoglobulin"/>
    <property type="match status" value="1"/>
</dbReference>
<accession>A0A3B4DJV7</accession>
<evidence type="ECO:0000313" key="4">
    <source>
        <dbReference type="Ensembl" id="ENSPNAP00000024662.2"/>
    </source>
</evidence>
<keyword evidence="1" id="KW-0472">Membrane</keyword>
<dbReference type="SMART" id="SM00409">
    <property type="entry name" value="IG"/>
    <property type="match status" value="1"/>
</dbReference>
<keyword evidence="5" id="KW-1185">Reference proteome</keyword>
<reference evidence="4" key="3">
    <citation type="submission" date="2025-09" db="UniProtKB">
        <authorList>
            <consortium name="Ensembl"/>
        </authorList>
    </citation>
    <scope>IDENTIFICATION</scope>
</reference>
<feature type="transmembrane region" description="Helical" evidence="1">
    <location>
        <begin position="147"/>
        <end position="170"/>
    </location>
</feature>
<keyword evidence="1" id="KW-0812">Transmembrane</keyword>
<reference evidence="4 5" key="1">
    <citation type="submission" date="2020-10" db="EMBL/GenBank/DDBJ databases">
        <title>Pygocentrus nattereri (red-bellied piranha) genome, fPygNat1, primary haplotype.</title>
        <authorList>
            <person name="Myers G."/>
            <person name="Meyer A."/>
            <person name="Karagic N."/>
            <person name="Pippel M."/>
            <person name="Winkler S."/>
            <person name="Tracey A."/>
            <person name="Wood J."/>
            <person name="Formenti G."/>
            <person name="Howe K."/>
            <person name="Fedrigo O."/>
            <person name="Jarvis E.D."/>
        </authorList>
    </citation>
    <scope>NUCLEOTIDE SEQUENCE [LARGE SCALE GENOMIC DNA]</scope>
</reference>
<evidence type="ECO:0000259" key="3">
    <source>
        <dbReference type="SMART" id="SM00409"/>
    </source>
</evidence>
<dbReference type="Gene3D" id="2.60.40.10">
    <property type="entry name" value="Immunoglobulins"/>
    <property type="match status" value="1"/>
</dbReference>
<dbReference type="InterPro" id="IPR036179">
    <property type="entry name" value="Ig-like_dom_sf"/>
</dbReference>
<name>A0A3B4DJV7_PYGNA</name>
<keyword evidence="2" id="KW-0732">Signal</keyword>
<feature type="domain" description="Immunoglobulin" evidence="3">
    <location>
        <begin position="19"/>
        <end position="123"/>
    </location>
</feature>
<sequence>MLFACIVLILSSVKSLKALEEKVVTLGEPVMLKCDMSYHHEIYWVKLGADFQPKTVMVMGLKNDGALSVAWNSNGTCYEGCVVERLIGLKILKVSERDLAMYFCAASNGKPMEFGKGVRLQSKETQALSKQDSETSSSSKGPFNTHIIIAGALSCGLLLMVVTIVAVHVMTSGKRTGM</sequence>